<gene>
    <name evidence="11" type="ORF">GCM10011361_23500</name>
</gene>
<comment type="subcellular location">
    <subcellularLocation>
        <location evidence="1 8">Cell outer membrane</location>
        <topology evidence="1 8">Multi-pass membrane protein</topology>
    </subcellularLocation>
</comment>
<dbReference type="InterPro" id="IPR012910">
    <property type="entry name" value="Plug_dom"/>
</dbReference>
<dbReference type="SUPFAM" id="SSF56935">
    <property type="entry name" value="Porins"/>
    <property type="match status" value="1"/>
</dbReference>
<dbReference type="NCBIfam" id="TIGR04057">
    <property type="entry name" value="SusC_RagA_signa"/>
    <property type="match status" value="1"/>
</dbReference>
<dbReference type="InterPro" id="IPR008969">
    <property type="entry name" value="CarboxyPept-like_regulatory"/>
</dbReference>
<feature type="domain" description="TonB-dependent receptor plug" evidence="10">
    <location>
        <begin position="114"/>
        <end position="218"/>
    </location>
</feature>
<proteinExistence type="inferred from homology"/>
<evidence type="ECO:0000256" key="6">
    <source>
        <dbReference type="ARBA" id="ARBA00023136"/>
    </source>
</evidence>
<dbReference type="EMBL" id="BMFH01000002">
    <property type="protein sequence ID" value="GGD56230.1"/>
    <property type="molecule type" value="Genomic_DNA"/>
</dbReference>
<evidence type="ECO:0000256" key="5">
    <source>
        <dbReference type="ARBA" id="ARBA00022729"/>
    </source>
</evidence>
<sequence>MKYVLTIVLALFTISGVLAQGITVSGTVYEAAQRGPLPGVNVVVKNTTIGTVTDFDGNFVLTNRQVGDVLVFSYLGYITTEVVVRDANPLNVTLQEDVNALDEVVVVGYGTSTKKEITGAVSVVGAETIEDLNPQRIEQALQGQVAGVQITSESGSPGSGSNIRIRGISTNGDNRPLILVDGNVIEDLSVINPGDIESINILKDATAGIYGVRAANGVILITTKTGKKNTDLKFSYDAYGGFQETSRKIPVLNATEYAIIVNEAFTAGGGVPPYPNLFGLGEGTDWQDEVFETAPIINHNLTVSGGGEKSTFSFGSSYLTQNGIVGGPKANFRRLTSRINFNSDLFKNFKLTANLLYTGTNRKTLPENALGSVLFNALNNAPTFSVKDDNGVFTLSEGLGNEVINPLAQIANTFNENDVHRLSGKIGGNYAFLDNFTLESSLQFNYAEVTGRFFSPTVFYGSGKVFNVDRNFVVDTKNIFRDYTWDTFINYNAEFWEDHSLTATLGMSLFQTTGQFGGSQGFDIPDNSFSNAFIEQSSDVINFNEQNNTVGKFDSRLLSYFTRLQYNIKGKYLLSGIIRRDGSTNFGPRNRFGYFPSGSVGWIVSEEGFLQDSKLFSFVKLRGSYGIVGNDRIGGNRFRSILNGEGAYVLGGQLLFGRAAGGISNPEIAWEEQKTLDIGADLRLFDSKVDITLDYFNKRTEDLLVSPPVSGILGAAAPGSGSPVVNAGTVENKGFEFVIGYGSDPTKDFSFGVNYNATFLENEVISVNNGVGFIPGGSFGVGQDPPARMENGKPLGYFFGLQTDGIFQNQAEVDAHATQANAAPGDLRFVDINGDGVIDNDDRTDIGNPIPDVTMGLNISLNYKDWDFTAYAFASIGNDIVRNYERNQPLVNRSVYTLNRWTGEGTTNEFPRVTTGATSNILFSDYFVEDGSFVRLQNAQIGYTLPRRIVDNVGIDQLRVYISGNNLFTLTEYRGYDPSASSGAPIGAGIDQGFYPVPRTYLLGVNLKF</sequence>
<dbReference type="Pfam" id="PF13715">
    <property type="entry name" value="CarbopepD_reg_2"/>
    <property type="match status" value="1"/>
</dbReference>
<evidence type="ECO:0000256" key="1">
    <source>
        <dbReference type="ARBA" id="ARBA00004571"/>
    </source>
</evidence>
<keyword evidence="12" id="KW-1185">Reference proteome</keyword>
<evidence type="ECO:0000256" key="4">
    <source>
        <dbReference type="ARBA" id="ARBA00022692"/>
    </source>
</evidence>
<evidence type="ECO:0000256" key="8">
    <source>
        <dbReference type="PROSITE-ProRule" id="PRU01360"/>
    </source>
</evidence>
<reference evidence="12" key="1">
    <citation type="journal article" date="2019" name="Int. J. Syst. Evol. Microbiol.">
        <title>The Global Catalogue of Microorganisms (GCM) 10K type strain sequencing project: providing services to taxonomists for standard genome sequencing and annotation.</title>
        <authorList>
            <consortium name="The Broad Institute Genomics Platform"/>
            <consortium name="The Broad Institute Genome Sequencing Center for Infectious Disease"/>
            <person name="Wu L."/>
            <person name="Ma J."/>
        </authorList>
    </citation>
    <scope>NUCLEOTIDE SEQUENCE [LARGE SCALE GENOMIC DNA]</scope>
    <source>
        <strain evidence="12">CGMCC 1.12606</strain>
    </source>
</reference>
<feature type="chain" id="PRO_5046971832" evidence="9">
    <location>
        <begin position="20"/>
        <end position="1009"/>
    </location>
</feature>
<keyword evidence="7 8" id="KW-0998">Cell outer membrane</keyword>
<dbReference type="Gene3D" id="2.170.130.10">
    <property type="entry name" value="TonB-dependent receptor, plug domain"/>
    <property type="match status" value="1"/>
</dbReference>
<keyword evidence="3 8" id="KW-1134">Transmembrane beta strand</keyword>
<dbReference type="PANTHER" id="PTHR30069:SF29">
    <property type="entry name" value="HEMOGLOBIN AND HEMOGLOBIN-HAPTOGLOBIN-BINDING PROTEIN 1-RELATED"/>
    <property type="match status" value="1"/>
</dbReference>
<evidence type="ECO:0000259" key="10">
    <source>
        <dbReference type="Pfam" id="PF07715"/>
    </source>
</evidence>
<comment type="similarity">
    <text evidence="8">Belongs to the TonB-dependent receptor family.</text>
</comment>
<keyword evidence="4 8" id="KW-0812">Transmembrane</keyword>
<evidence type="ECO:0000256" key="7">
    <source>
        <dbReference type="ARBA" id="ARBA00023237"/>
    </source>
</evidence>
<evidence type="ECO:0000256" key="9">
    <source>
        <dbReference type="SAM" id="SignalP"/>
    </source>
</evidence>
<dbReference type="InterPro" id="IPR036942">
    <property type="entry name" value="Beta-barrel_TonB_sf"/>
</dbReference>
<evidence type="ECO:0000313" key="11">
    <source>
        <dbReference type="EMBL" id="GGD56230.1"/>
    </source>
</evidence>
<organism evidence="11 12">
    <name type="scientific">Muriicola marianensis</name>
    <dbReference type="NCBI Taxonomy" id="1324801"/>
    <lineage>
        <taxon>Bacteria</taxon>
        <taxon>Pseudomonadati</taxon>
        <taxon>Bacteroidota</taxon>
        <taxon>Flavobacteriia</taxon>
        <taxon>Flavobacteriales</taxon>
        <taxon>Flavobacteriaceae</taxon>
        <taxon>Muriicola</taxon>
    </lineage>
</organism>
<accession>A0ABQ1R4R7</accession>
<evidence type="ECO:0000256" key="2">
    <source>
        <dbReference type="ARBA" id="ARBA00022448"/>
    </source>
</evidence>
<dbReference type="SUPFAM" id="SSF49464">
    <property type="entry name" value="Carboxypeptidase regulatory domain-like"/>
    <property type="match status" value="1"/>
</dbReference>
<keyword evidence="5 9" id="KW-0732">Signal</keyword>
<name>A0ABQ1R4R7_9FLAO</name>
<dbReference type="Proteomes" id="UP000625780">
    <property type="component" value="Unassembled WGS sequence"/>
</dbReference>
<dbReference type="PROSITE" id="PS52016">
    <property type="entry name" value="TONB_DEPENDENT_REC_3"/>
    <property type="match status" value="1"/>
</dbReference>
<dbReference type="Gene3D" id="2.40.170.20">
    <property type="entry name" value="TonB-dependent receptor, beta-barrel domain"/>
    <property type="match status" value="1"/>
</dbReference>
<dbReference type="InterPro" id="IPR023997">
    <property type="entry name" value="TonB-dep_OMP_SusC/RagA_CS"/>
</dbReference>
<evidence type="ECO:0000256" key="3">
    <source>
        <dbReference type="ARBA" id="ARBA00022452"/>
    </source>
</evidence>
<dbReference type="Gene3D" id="2.60.40.1120">
    <property type="entry name" value="Carboxypeptidase-like, regulatory domain"/>
    <property type="match status" value="1"/>
</dbReference>
<comment type="caution">
    <text evidence="11">The sequence shown here is derived from an EMBL/GenBank/DDBJ whole genome shotgun (WGS) entry which is preliminary data.</text>
</comment>
<keyword evidence="2 8" id="KW-0813">Transport</keyword>
<keyword evidence="6 8" id="KW-0472">Membrane</keyword>
<dbReference type="Pfam" id="PF07715">
    <property type="entry name" value="Plug"/>
    <property type="match status" value="1"/>
</dbReference>
<feature type="signal peptide" evidence="9">
    <location>
        <begin position="1"/>
        <end position="19"/>
    </location>
</feature>
<dbReference type="InterPro" id="IPR037066">
    <property type="entry name" value="Plug_dom_sf"/>
</dbReference>
<evidence type="ECO:0000313" key="12">
    <source>
        <dbReference type="Proteomes" id="UP000625780"/>
    </source>
</evidence>
<dbReference type="RefSeq" id="WP_188370968.1">
    <property type="nucleotide sequence ID" value="NZ_BMFH01000002.1"/>
</dbReference>
<dbReference type="InterPro" id="IPR023996">
    <property type="entry name" value="TonB-dep_OMP_SusC/RagA"/>
</dbReference>
<protein>
    <submittedName>
        <fullName evidence="11">SusC/RagA family TonB-linked outer membrane protein</fullName>
    </submittedName>
</protein>
<dbReference type="InterPro" id="IPR039426">
    <property type="entry name" value="TonB-dep_rcpt-like"/>
</dbReference>
<dbReference type="NCBIfam" id="TIGR04056">
    <property type="entry name" value="OMP_RagA_SusC"/>
    <property type="match status" value="1"/>
</dbReference>
<dbReference type="PANTHER" id="PTHR30069">
    <property type="entry name" value="TONB-DEPENDENT OUTER MEMBRANE RECEPTOR"/>
    <property type="match status" value="1"/>
</dbReference>